<feature type="transmembrane region" description="Helical" evidence="10">
    <location>
        <begin position="277"/>
        <end position="295"/>
    </location>
</feature>
<dbReference type="Gene3D" id="6.10.140.1330">
    <property type="match status" value="1"/>
</dbReference>
<reference evidence="13" key="1">
    <citation type="journal article" date="2019" name="Int. J. Syst. Evol. Microbiol.">
        <title>The Global Catalogue of Microorganisms (GCM) 10K type strain sequencing project: providing services to taxonomists for standard genome sequencing and annotation.</title>
        <authorList>
            <consortium name="The Broad Institute Genomics Platform"/>
            <consortium name="The Broad Institute Genome Sequencing Center for Infectious Disease"/>
            <person name="Wu L."/>
            <person name="Ma J."/>
        </authorList>
    </citation>
    <scope>NUCLEOTIDE SEQUENCE [LARGE SCALE GENOMIC DNA]</scope>
    <source>
        <strain evidence="13">CCUG 56698</strain>
    </source>
</reference>
<evidence type="ECO:0000256" key="10">
    <source>
        <dbReference type="SAM" id="Phobius"/>
    </source>
</evidence>
<evidence type="ECO:0000256" key="6">
    <source>
        <dbReference type="ARBA" id="ARBA00023053"/>
    </source>
</evidence>
<dbReference type="PANTHER" id="PTHR10110:SF86">
    <property type="entry name" value="SODIUM_HYDROGEN EXCHANGER 7"/>
    <property type="match status" value="1"/>
</dbReference>
<keyword evidence="2" id="KW-0813">Transport</keyword>
<sequence length="596" mass="62686">MADIDAVPVALIAVLGVLAIVLGEKLAPRLRVATPLVLVALGVAVSFIPAVPAITVDPDLILAGVLPPLLYASAVRLPAMEFRRDLTAIGGLSVVLVILSSLALGGVLTAVVPGIPLSVGIALGAILSPTDAVATTIIRRLGVSPRIVTVLEGESLFNDATSLVIMGVAISAAGSPDTVSAGGIVWKLVYSIAAALVIGALVGTGGLRFRRWLHNAPLSTLVSFTAPFVAYLAAEELGTSGLVAVATAGLVAGNGAARQLDPTDRMAEAPTWRSVSLLLEGGVFLAMGLELFGLVEEVRRVHESLWSAAGLAALAVLVVLAVRGAFIGVLLRLLGRRARRRAARRERARAAVDRLRDPDGSLWELGRGAAPLPQARLDRLRLFLARTAADIDYLTEQRLGPREGVLLVWAGMRGVVTLAAAQSLPTGTPQRALLVLVAFLVAAGTLVLQGATLPWLTRRLALTRGTDELDAERAALRTELDTAALGCLDEPGLARSDGSAYDPVAVARARRDLSNAQAMHAQAVSTTPERFAQYRELRLRAIQAEREALTRARDAGRVSSRTLREALAQLDAEQIEIRARRGPVITTEDEEDDADA</sequence>
<dbReference type="RefSeq" id="WP_380972904.1">
    <property type="nucleotide sequence ID" value="NZ_JBHTEF010000001.1"/>
</dbReference>
<dbReference type="Proteomes" id="UP001596527">
    <property type="component" value="Unassembled WGS sequence"/>
</dbReference>
<feature type="transmembrane region" description="Helical" evidence="10">
    <location>
        <begin position="307"/>
        <end position="335"/>
    </location>
</feature>
<evidence type="ECO:0000313" key="12">
    <source>
        <dbReference type="EMBL" id="MFC7580651.1"/>
    </source>
</evidence>
<accession>A0ABW2SKJ4</accession>
<feature type="transmembrane region" description="Helical" evidence="10">
    <location>
        <begin position="86"/>
        <end position="108"/>
    </location>
</feature>
<evidence type="ECO:0000256" key="2">
    <source>
        <dbReference type="ARBA" id="ARBA00022448"/>
    </source>
</evidence>
<evidence type="ECO:0000256" key="5">
    <source>
        <dbReference type="ARBA" id="ARBA00022989"/>
    </source>
</evidence>
<dbReference type="InterPro" id="IPR018422">
    <property type="entry name" value="Cation/H_exchanger_CPA1"/>
</dbReference>
<dbReference type="EMBL" id="JBHTEF010000001">
    <property type="protein sequence ID" value="MFC7580651.1"/>
    <property type="molecule type" value="Genomic_DNA"/>
</dbReference>
<dbReference type="PANTHER" id="PTHR10110">
    <property type="entry name" value="SODIUM/HYDROGEN EXCHANGER"/>
    <property type="match status" value="1"/>
</dbReference>
<comment type="caution">
    <text evidence="12">The sequence shown here is derived from an EMBL/GenBank/DDBJ whole genome shotgun (WGS) entry which is preliminary data.</text>
</comment>
<feature type="transmembrane region" description="Helical" evidence="10">
    <location>
        <begin position="35"/>
        <end position="54"/>
    </location>
</feature>
<keyword evidence="8 10" id="KW-0472">Membrane</keyword>
<evidence type="ECO:0000256" key="7">
    <source>
        <dbReference type="ARBA" id="ARBA00023065"/>
    </source>
</evidence>
<gene>
    <name evidence="12" type="ORF">ACFQWG_05435</name>
</gene>
<evidence type="ECO:0000256" key="1">
    <source>
        <dbReference type="ARBA" id="ARBA00004651"/>
    </source>
</evidence>
<comment type="subcellular location">
    <subcellularLocation>
        <location evidence="1">Cell membrane</location>
        <topology evidence="1">Multi-pass membrane protein</topology>
    </subcellularLocation>
</comment>
<feature type="transmembrane region" description="Helical" evidence="10">
    <location>
        <begin position="433"/>
        <end position="456"/>
    </location>
</feature>
<feature type="transmembrane region" description="Helical" evidence="10">
    <location>
        <begin position="60"/>
        <end position="79"/>
    </location>
</feature>
<keyword evidence="9" id="KW-0739">Sodium transport</keyword>
<dbReference type="InterPro" id="IPR006153">
    <property type="entry name" value="Cation/H_exchanger_TM"/>
</dbReference>
<feature type="transmembrane region" description="Helical" evidence="10">
    <location>
        <begin position="216"/>
        <end position="234"/>
    </location>
</feature>
<feature type="transmembrane region" description="Helical" evidence="10">
    <location>
        <begin position="114"/>
        <end position="135"/>
    </location>
</feature>
<feature type="transmembrane region" description="Helical" evidence="10">
    <location>
        <begin position="156"/>
        <end position="176"/>
    </location>
</feature>
<organism evidence="12 13">
    <name type="scientific">Schaalia naturae</name>
    <dbReference type="NCBI Taxonomy" id="635203"/>
    <lineage>
        <taxon>Bacteria</taxon>
        <taxon>Bacillati</taxon>
        <taxon>Actinomycetota</taxon>
        <taxon>Actinomycetes</taxon>
        <taxon>Actinomycetales</taxon>
        <taxon>Actinomycetaceae</taxon>
        <taxon>Schaalia</taxon>
    </lineage>
</organism>
<dbReference type="Pfam" id="PF00999">
    <property type="entry name" value="Na_H_Exchanger"/>
    <property type="match status" value="1"/>
</dbReference>
<name>A0ABW2SKJ4_9ACTO</name>
<keyword evidence="5 10" id="KW-1133">Transmembrane helix</keyword>
<proteinExistence type="predicted"/>
<evidence type="ECO:0000256" key="8">
    <source>
        <dbReference type="ARBA" id="ARBA00023136"/>
    </source>
</evidence>
<feature type="transmembrane region" description="Helical" evidence="10">
    <location>
        <begin position="240"/>
        <end position="257"/>
    </location>
</feature>
<evidence type="ECO:0000313" key="13">
    <source>
        <dbReference type="Proteomes" id="UP001596527"/>
    </source>
</evidence>
<keyword evidence="3" id="KW-1003">Cell membrane</keyword>
<evidence type="ECO:0000256" key="4">
    <source>
        <dbReference type="ARBA" id="ARBA00022692"/>
    </source>
</evidence>
<keyword evidence="13" id="KW-1185">Reference proteome</keyword>
<feature type="transmembrane region" description="Helical" evidence="10">
    <location>
        <begin position="188"/>
        <end position="209"/>
    </location>
</feature>
<evidence type="ECO:0000259" key="11">
    <source>
        <dbReference type="Pfam" id="PF00999"/>
    </source>
</evidence>
<keyword evidence="6" id="KW-0915">Sodium</keyword>
<feature type="transmembrane region" description="Helical" evidence="10">
    <location>
        <begin position="6"/>
        <end position="23"/>
    </location>
</feature>
<evidence type="ECO:0000256" key="9">
    <source>
        <dbReference type="ARBA" id="ARBA00023201"/>
    </source>
</evidence>
<protein>
    <submittedName>
        <fullName evidence="12">Cation:proton antiporter</fullName>
    </submittedName>
</protein>
<keyword evidence="7" id="KW-0406">Ion transport</keyword>
<keyword evidence="4 10" id="KW-0812">Transmembrane</keyword>
<evidence type="ECO:0000256" key="3">
    <source>
        <dbReference type="ARBA" id="ARBA00022475"/>
    </source>
</evidence>
<feature type="domain" description="Cation/H+ exchanger transmembrane" evidence="11">
    <location>
        <begin position="20"/>
        <end position="339"/>
    </location>
</feature>